<proteinExistence type="predicted"/>
<accession>A0AAU8J8E6</accession>
<gene>
    <name evidence="1" type="ORF">ABWT76_003757</name>
</gene>
<sequence>MNPEPKQRNIRPRAIQYNPLDWSNYRQRVQEFCDRLNSVSDCEQLLLLSEDFIRNESKYYALISEKQFKNFQLSLADLSSLFPKNHTDPNRLKILMKILLEQQLETCWYDEFPRYVNAEDIKNDVKLYDLTTSPSAYPIKFSFIVLRENGIHRIISQIERRIRGWLNHPAGGTVGMKTIQSKLEMIVLLNEICDRVGKVYGKEVSLQINSIIRTIEHQKHLAHLGYWAPPNSSHSTGYAADIERRWYYDNNRPLFTIIAQILQDYESRLILNVIDEDRVWHICLNPEWIEFYQKLIKS</sequence>
<dbReference type="InterPro" id="IPR009045">
    <property type="entry name" value="Zn_M74/Hedgehog-like"/>
</dbReference>
<dbReference type="RefSeq" id="WP_054466370.1">
    <property type="nucleotide sequence ID" value="NZ_CP159837.1"/>
</dbReference>
<dbReference type="EMBL" id="CP159837">
    <property type="protein sequence ID" value="XCM35102.1"/>
    <property type="molecule type" value="Genomic_DNA"/>
</dbReference>
<protein>
    <recommendedName>
        <fullName evidence="2">Peptidase M15A C-terminal domain-containing protein</fullName>
    </recommendedName>
</protein>
<evidence type="ECO:0008006" key="2">
    <source>
        <dbReference type="Google" id="ProtNLM"/>
    </source>
</evidence>
<dbReference type="AlphaFoldDB" id="A0AAU8J8E6"/>
<dbReference type="InterPro" id="IPR043769">
    <property type="entry name" value="DUF5715"/>
</dbReference>
<dbReference type="SUPFAM" id="SSF55166">
    <property type="entry name" value="Hedgehog/DD-peptidase"/>
    <property type="match status" value="1"/>
</dbReference>
<evidence type="ECO:0000313" key="1">
    <source>
        <dbReference type="EMBL" id="XCM35102.1"/>
    </source>
</evidence>
<dbReference type="Pfam" id="PF18979">
    <property type="entry name" value="DUF5715"/>
    <property type="match status" value="1"/>
</dbReference>
<name>A0AAU8J8E6_9CYAN</name>
<organism evidence="1">
    <name type="scientific">Planktothricoides raciborskii GIHE-MW2</name>
    <dbReference type="NCBI Taxonomy" id="2792601"/>
    <lineage>
        <taxon>Bacteria</taxon>
        <taxon>Bacillati</taxon>
        <taxon>Cyanobacteriota</taxon>
        <taxon>Cyanophyceae</taxon>
        <taxon>Oscillatoriophycideae</taxon>
        <taxon>Oscillatoriales</taxon>
        <taxon>Oscillatoriaceae</taxon>
        <taxon>Planktothricoides</taxon>
    </lineage>
</organism>
<reference evidence="1" key="1">
    <citation type="submission" date="2024-07" db="EMBL/GenBank/DDBJ databases">
        <authorList>
            <person name="Kim Y.J."/>
            <person name="Jeong J.Y."/>
        </authorList>
    </citation>
    <scope>NUCLEOTIDE SEQUENCE</scope>
    <source>
        <strain evidence="1">GIHE-MW2</strain>
    </source>
</reference>